<evidence type="ECO:0000313" key="5">
    <source>
        <dbReference type="Proteomes" id="UP001321047"/>
    </source>
</evidence>
<dbReference type="CDD" id="cd00841">
    <property type="entry name" value="MPP_YfcE"/>
    <property type="match status" value="1"/>
</dbReference>
<proteinExistence type="inferred from homology"/>
<dbReference type="Proteomes" id="UP001321047">
    <property type="component" value="Unassembled WGS sequence"/>
</dbReference>
<dbReference type="SUPFAM" id="SSF56300">
    <property type="entry name" value="Metallo-dependent phosphatases"/>
    <property type="match status" value="1"/>
</dbReference>
<name>A0AAP2ZAB1_9EURY</name>
<feature type="domain" description="Calcineurin-like phosphoesterase" evidence="3">
    <location>
        <begin position="2"/>
        <end position="146"/>
    </location>
</feature>
<dbReference type="NCBIfam" id="TIGR00040">
    <property type="entry name" value="yfcE"/>
    <property type="match status" value="1"/>
</dbReference>
<dbReference type="PANTHER" id="PTHR11124">
    <property type="entry name" value="VACUOLAR SORTING PROTEIN VPS29"/>
    <property type="match status" value="1"/>
</dbReference>
<dbReference type="GO" id="GO:0046872">
    <property type="term" value="F:metal ion binding"/>
    <property type="evidence" value="ECO:0007669"/>
    <property type="project" value="UniProtKB-KW"/>
</dbReference>
<dbReference type="RefSeq" id="WP_342809914.1">
    <property type="nucleotide sequence ID" value="NZ_JAOPJZ010000019.1"/>
</dbReference>
<dbReference type="InterPro" id="IPR029052">
    <property type="entry name" value="Metallo-depent_PP-like"/>
</dbReference>
<comment type="caution">
    <text evidence="4">The sequence shown here is derived from an EMBL/GenBank/DDBJ whole genome shotgun (WGS) entry which is preliminary data.</text>
</comment>
<dbReference type="EMBL" id="JAOPJZ010000019">
    <property type="protein sequence ID" value="MCU4753602.1"/>
    <property type="molecule type" value="Genomic_DNA"/>
</dbReference>
<evidence type="ECO:0000256" key="1">
    <source>
        <dbReference type="RuleBase" id="RU362039"/>
    </source>
</evidence>
<dbReference type="EC" id="3.1.4.-" evidence="1"/>
<dbReference type="Pfam" id="PF12850">
    <property type="entry name" value="Metallophos_2"/>
    <property type="match status" value="1"/>
</dbReference>
<organism evidence="4 5">
    <name type="scientific">Natronosalvus hydrolyticus</name>
    <dbReference type="NCBI Taxonomy" id="2979988"/>
    <lineage>
        <taxon>Archaea</taxon>
        <taxon>Methanobacteriati</taxon>
        <taxon>Methanobacteriota</taxon>
        <taxon>Stenosarchaea group</taxon>
        <taxon>Halobacteria</taxon>
        <taxon>Halobacteriales</taxon>
        <taxon>Natrialbaceae</taxon>
        <taxon>Natronosalvus</taxon>
    </lineage>
</organism>
<dbReference type="Gene3D" id="3.60.21.10">
    <property type="match status" value="1"/>
</dbReference>
<dbReference type="InterPro" id="IPR000979">
    <property type="entry name" value="Phosphodiesterase_MJ0936/Vps29"/>
</dbReference>
<gene>
    <name evidence="4" type="ORF">OB919_16685</name>
</gene>
<evidence type="ECO:0000256" key="2">
    <source>
        <dbReference type="SAM" id="MobiDB-lite"/>
    </source>
</evidence>
<feature type="region of interest" description="Disordered" evidence="2">
    <location>
        <begin position="153"/>
        <end position="173"/>
    </location>
</feature>
<protein>
    <recommendedName>
        <fullName evidence="1">Phosphoesterase</fullName>
        <ecNumber evidence="1">3.1.4.-</ecNumber>
    </recommendedName>
</protein>
<dbReference type="GO" id="GO:0016787">
    <property type="term" value="F:hydrolase activity"/>
    <property type="evidence" value="ECO:0007669"/>
    <property type="project" value="UniProtKB-UniRule"/>
</dbReference>
<dbReference type="AlphaFoldDB" id="A0AAP2ZAB1"/>
<comment type="similarity">
    <text evidence="1">Belongs to the metallophosphoesterase superfamily. YfcE family.</text>
</comment>
<keyword evidence="1" id="KW-0479">Metal-binding</keyword>
<evidence type="ECO:0000313" key="4">
    <source>
        <dbReference type="EMBL" id="MCU4753602.1"/>
    </source>
</evidence>
<dbReference type="InterPro" id="IPR024654">
    <property type="entry name" value="Calcineurin-like_PHP_lpxH"/>
</dbReference>
<evidence type="ECO:0000259" key="3">
    <source>
        <dbReference type="Pfam" id="PF12850"/>
    </source>
</evidence>
<dbReference type="InterPro" id="IPR041802">
    <property type="entry name" value="MPP_YfcE"/>
</dbReference>
<keyword evidence="5" id="KW-1185">Reference proteome</keyword>
<sequence length="173" mass="18786">MLAVFADTHSARGHELEGAALNAATEAEAVIHAGDFTSQSALEAFKERCPVFYPVHGNADNYIVTEALPTTRTVEYKGLTIAVTHRRDGGDTGLAMFGRAQNADIVVSAHTHRPRILELEDVVLLNPGSHAQPRGNRPGFATVERRDDSFDVRLQTPSGEPIDSLTLEGERLE</sequence>
<accession>A0AAP2ZAB1</accession>
<comment type="cofactor">
    <cofactor evidence="1">
        <name>a divalent metal cation</name>
        <dbReference type="ChEBI" id="CHEBI:60240"/>
    </cofactor>
</comment>
<reference evidence="4 5" key="1">
    <citation type="submission" date="2022-09" db="EMBL/GenBank/DDBJ databases">
        <title>Enrichment on poylsaccharides allowed isolation of novel metabolic and taxonomic groups of Haloarchaea.</title>
        <authorList>
            <person name="Sorokin D.Y."/>
            <person name="Elcheninov A.G."/>
            <person name="Khizhniak T.V."/>
            <person name="Kolganova T.V."/>
            <person name="Kublanov I.V."/>
        </authorList>
    </citation>
    <scope>NUCLEOTIDE SEQUENCE [LARGE SCALE GENOMIC DNA]</scope>
    <source>
        <strain evidence="4 5">AArc-curdl1</strain>
    </source>
</reference>